<dbReference type="Pfam" id="PF01144">
    <property type="entry name" value="CoA_trans"/>
    <property type="match status" value="1"/>
</dbReference>
<proteinExistence type="predicted"/>
<keyword evidence="3" id="KW-1185">Reference proteome</keyword>
<dbReference type="PANTHER" id="PTHR13707:SF60">
    <property type="entry name" value="ACETATE COA-TRANSFERASE SUBUNIT ALPHA"/>
    <property type="match status" value="1"/>
</dbReference>
<evidence type="ECO:0000313" key="2">
    <source>
        <dbReference type="EMBL" id="BEQ15619.1"/>
    </source>
</evidence>
<dbReference type="InterPro" id="IPR037171">
    <property type="entry name" value="NagB/RpiA_transferase-like"/>
</dbReference>
<dbReference type="InterPro" id="IPR004165">
    <property type="entry name" value="CoA_trans_fam_I"/>
</dbReference>
<dbReference type="RefSeq" id="WP_338600266.1">
    <property type="nucleotide sequence ID" value="NZ_AP028679.1"/>
</dbReference>
<evidence type="ECO:0000313" key="3">
    <source>
        <dbReference type="Proteomes" id="UP001366166"/>
    </source>
</evidence>
<keyword evidence="1 2" id="KW-0808">Transferase</keyword>
<organism evidence="2 3">
    <name type="scientific">Desulfoferula mesophila</name>
    <dbReference type="NCBI Taxonomy" id="3058419"/>
    <lineage>
        <taxon>Bacteria</taxon>
        <taxon>Pseudomonadati</taxon>
        <taxon>Thermodesulfobacteriota</taxon>
        <taxon>Desulfarculia</taxon>
        <taxon>Desulfarculales</taxon>
        <taxon>Desulfarculaceae</taxon>
        <taxon>Desulfoferula</taxon>
    </lineage>
</organism>
<gene>
    <name evidence="2" type="primary">scoA</name>
    <name evidence="2" type="ORF">FAK_26850</name>
</gene>
<name>A0AAU9EM37_9BACT</name>
<dbReference type="EMBL" id="AP028679">
    <property type="protein sequence ID" value="BEQ15619.1"/>
    <property type="molecule type" value="Genomic_DNA"/>
</dbReference>
<dbReference type="Proteomes" id="UP001366166">
    <property type="component" value="Chromosome"/>
</dbReference>
<evidence type="ECO:0000256" key="1">
    <source>
        <dbReference type="ARBA" id="ARBA00022679"/>
    </source>
</evidence>
<accession>A0AAU9EM37</accession>
<dbReference type="KEGG" id="dmp:FAK_26850"/>
<dbReference type="NCBIfam" id="TIGR02429">
    <property type="entry name" value="pcaI_scoA_fam"/>
    <property type="match status" value="1"/>
</dbReference>
<dbReference type="GO" id="GO:0008410">
    <property type="term" value="F:CoA-transferase activity"/>
    <property type="evidence" value="ECO:0007669"/>
    <property type="project" value="InterPro"/>
</dbReference>
<protein>
    <submittedName>
        <fullName evidence="2">Acetyl-CoA--acetoacetyl-CoA transferase subunit alpha</fullName>
    </submittedName>
</protein>
<dbReference type="PANTHER" id="PTHR13707">
    <property type="entry name" value="KETOACID-COENZYME A TRANSFERASE"/>
    <property type="match status" value="1"/>
</dbReference>
<dbReference type="InterPro" id="IPR012792">
    <property type="entry name" value="3-oxoacid_CoA-transf_A"/>
</dbReference>
<dbReference type="Gene3D" id="3.40.1080.10">
    <property type="entry name" value="Glutaconate Coenzyme A-transferase"/>
    <property type="match status" value="1"/>
</dbReference>
<dbReference type="SUPFAM" id="SSF100950">
    <property type="entry name" value="NagB/RpiA/CoA transferase-like"/>
    <property type="match status" value="1"/>
</dbReference>
<dbReference type="SMART" id="SM00882">
    <property type="entry name" value="CoA_trans"/>
    <property type="match status" value="1"/>
</dbReference>
<reference evidence="3" key="1">
    <citation type="journal article" date="2023" name="Arch. Microbiol.">
        <title>Desulfoferula mesophilus gen. nov. sp. nov., a mesophilic sulfate-reducing bacterium isolated from a brackish lake sediment.</title>
        <authorList>
            <person name="Watanabe T."/>
            <person name="Yabe T."/>
            <person name="Tsuji J.M."/>
            <person name="Fukui M."/>
        </authorList>
    </citation>
    <scope>NUCLEOTIDE SEQUENCE [LARGE SCALE GENOMIC DNA]</scope>
    <source>
        <strain evidence="3">12FAK</strain>
    </source>
</reference>
<sequence length="231" mass="24817">MNKVCSLDAALGRVKPGDTVMVGGFGVPGTPFTLLNGLLQGGVNELTVVKNEANEDHMGISKLIEAGLVRKIITTHLGLNKTVIGMMNRGEVEVEFYPQGILAEKIRAGGAGLFGLLTDIGMDTELLSSTKQTMWFEGRELIVESAIKADVALVHAAKADRFGNLVYAKSAMNFNPIMATAATTVIAEVEELVEIGDLEPEHVHTPGAFVDHVVLLEELSEEYGILEHHII</sequence>
<dbReference type="AlphaFoldDB" id="A0AAU9EM37"/>